<keyword evidence="10" id="KW-0732">Signal</keyword>
<evidence type="ECO:0000256" key="8">
    <source>
        <dbReference type="PROSITE-ProRule" id="PRU01360"/>
    </source>
</evidence>
<evidence type="ECO:0000256" key="1">
    <source>
        <dbReference type="ARBA" id="ARBA00004571"/>
    </source>
</evidence>
<dbReference type="InterPro" id="IPR039426">
    <property type="entry name" value="TonB-dep_rcpt-like"/>
</dbReference>
<comment type="subcellular location">
    <subcellularLocation>
        <location evidence="1 8">Cell outer membrane</location>
        <topology evidence="1 8">Multi-pass membrane protein</topology>
    </subcellularLocation>
</comment>
<feature type="chain" id="PRO_5046713261" evidence="10">
    <location>
        <begin position="26"/>
        <end position="703"/>
    </location>
</feature>
<dbReference type="InterPro" id="IPR036942">
    <property type="entry name" value="Beta-barrel_TonB_sf"/>
</dbReference>
<evidence type="ECO:0000259" key="11">
    <source>
        <dbReference type="Pfam" id="PF00593"/>
    </source>
</evidence>
<dbReference type="InterPro" id="IPR012910">
    <property type="entry name" value="Plug_dom"/>
</dbReference>
<keyword evidence="5 9" id="KW-0798">TonB box</keyword>
<organism evidence="13 14">
    <name type="scientific">Kordiimonas lipolytica</name>
    <dbReference type="NCBI Taxonomy" id="1662421"/>
    <lineage>
        <taxon>Bacteria</taxon>
        <taxon>Pseudomonadati</taxon>
        <taxon>Pseudomonadota</taxon>
        <taxon>Alphaproteobacteria</taxon>
        <taxon>Kordiimonadales</taxon>
        <taxon>Kordiimonadaceae</taxon>
        <taxon>Kordiimonas</taxon>
    </lineage>
</organism>
<evidence type="ECO:0000259" key="12">
    <source>
        <dbReference type="Pfam" id="PF07715"/>
    </source>
</evidence>
<evidence type="ECO:0000256" key="2">
    <source>
        <dbReference type="ARBA" id="ARBA00022448"/>
    </source>
</evidence>
<evidence type="ECO:0000256" key="6">
    <source>
        <dbReference type="ARBA" id="ARBA00023136"/>
    </source>
</evidence>
<keyword evidence="13" id="KW-0675">Receptor</keyword>
<dbReference type="Pfam" id="PF07715">
    <property type="entry name" value="Plug"/>
    <property type="match status" value="1"/>
</dbReference>
<dbReference type="EMBL" id="JBHSCR010000013">
    <property type="protein sequence ID" value="MFC4348548.1"/>
    <property type="molecule type" value="Genomic_DNA"/>
</dbReference>
<protein>
    <submittedName>
        <fullName evidence="13">TonB-dependent receptor</fullName>
    </submittedName>
</protein>
<name>A0ABV8UBI0_9PROT</name>
<keyword evidence="6 8" id="KW-0472">Membrane</keyword>
<evidence type="ECO:0000256" key="9">
    <source>
        <dbReference type="RuleBase" id="RU003357"/>
    </source>
</evidence>
<dbReference type="PANTHER" id="PTHR30069">
    <property type="entry name" value="TONB-DEPENDENT OUTER MEMBRANE RECEPTOR"/>
    <property type="match status" value="1"/>
</dbReference>
<dbReference type="InterPro" id="IPR000531">
    <property type="entry name" value="Beta-barrel_TonB"/>
</dbReference>
<dbReference type="Gene3D" id="2.40.170.20">
    <property type="entry name" value="TonB-dependent receptor, beta-barrel domain"/>
    <property type="match status" value="1"/>
</dbReference>
<keyword evidence="2 8" id="KW-0813">Transport</keyword>
<dbReference type="Proteomes" id="UP001595776">
    <property type="component" value="Unassembled WGS sequence"/>
</dbReference>
<dbReference type="RefSeq" id="WP_068148824.1">
    <property type="nucleotide sequence ID" value="NZ_JBHSCR010000013.1"/>
</dbReference>
<proteinExistence type="inferred from homology"/>
<evidence type="ECO:0000313" key="14">
    <source>
        <dbReference type="Proteomes" id="UP001595776"/>
    </source>
</evidence>
<feature type="domain" description="TonB-dependent receptor-like beta-barrel" evidence="11">
    <location>
        <begin position="217"/>
        <end position="662"/>
    </location>
</feature>
<evidence type="ECO:0000256" key="5">
    <source>
        <dbReference type="ARBA" id="ARBA00023077"/>
    </source>
</evidence>
<dbReference type="PANTHER" id="PTHR30069:SF49">
    <property type="entry name" value="OUTER MEMBRANE PROTEIN C"/>
    <property type="match status" value="1"/>
</dbReference>
<evidence type="ECO:0000256" key="7">
    <source>
        <dbReference type="ARBA" id="ARBA00023237"/>
    </source>
</evidence>
<keyword evidence="7 8" id="KW-0998">Cell outer membrane</keyword>
<dbReference type="Pfam" id="PF00593">
    <property type="entry name" value="TonB_dep_Rec_b-barrel"/>
    <property type="match status" value="1"/>
</dbReference>
<keyword evidence="4 8" id="KW-0812">Transmembrane</keyword>
<accession>A0ABV8UBI0</accession>
<feature type="domain" description="TonB-dependent receptor plug" evidence="12">
    <location>
        <begin position="66"/>
        <end position="146"/>
    </location>
</feature>
<evidence type="ECO:0000256" key="10">
    <source>
        <dbReference type="SAM" id="SignalP"/>
    </source>
</evidence>
<evidence type="ECO:0000256" key="4">
    <source>
        <dbReference type="ARBA" id="ARBA00022692"/>
    </source>
</evidence>
<dbReference type="SUPFAM" id="SSF56935">
    <property type="entry name" value="Porins"/>
    <property type="match status" value="1"/>
</dbReference>
<gene>
    <name evidence="13" type="ORF">ACFO5Q_11910</name>
</gene>
<dbReference type="PROSITE" id="PS52016">
    <property type="entry name" value="TONB_DEPENDENT_REC_3"/>
    <property type="match status" value="1"/>
</dbReference>
<feature type="signal peptide" evidence="10">
    <location>
        <begin position="1"/>
        <end position="25"/>
    </location>
</feature>
<dbReference type="Gene3D" id="2.170.130.10">
    <property type="entry name" value="TonB-dependent receptor, plug domain"/>
    <property type="match status" value="1"/>
</dbReference>
<dbReference type="InterPro" id="IPR037066">
    <property type="entry name" value="Plug_dom_sf"/>
</dbReference>
<keyword evidence="14" id="KW-1185">Reference proteome</keyword>
<comment type="caution">
    <text evidence="13">The sequence shown here is derived from an EMBL/GenBank/DDBJ whole genome shotgun (WGS) entry which is preliminary data.</text>
</comment>
<keyword evidence="3 8" id="KW-1134">Transmembrane beta strand</keyword>
<evidence type="ECO:0000313" key="13">
    <source>
        <dbReference type="EMBL" id="MFC4348548.1"/>
    </source>
</evidence>
<comment type="similarity">
    <text evidence="8 9">Belongs to the TonB-dependent receptor family.</text>
</comment>
<sequence length="703" mass="75354">MIFNHSRLALVALASSTMLSMPAAAESANADSDTLTEILVVGARRDQTTLTTSEVKPVRVAKADAAALATAVPGGALINNGALSGQVQFRGLMGARVGVSIDGQRFGSGGPNLMDPPLQYAPLPLVESLEVSRSVGSVSKGPGLAGNVNATLKKVDFSGSSSADLSGSLSATVRSADESMALGGVVGASTDTWRIHVLASYEEGDDLRSGRGDITNTFHERSVAGVGMGWRSQDGKHELGLDYRHQKVDDTGNPPFAMDIEFFNGDFVQAKYRGKYDGMNVEANVGYADISHAMTNYLSRPAPMPMMQRRSLAWAETWTADLMATTDFAGGKLKVGGDYESSTHDLKITNPNNADFFLQSFKGIEMERIGGFGEWRMEEGGSGYEIGVRYDHYSSTTEGASVGSAVPMGPAMLAMAFTNADTDVTHDLVDIVFQGWYALSEQATLRATLARKNRAPGYVEQYAWLPTPASGGLADGNTYVGDVALKAETALIAELGVDYAGDRFYARPTVFYRKVDDFIQGVAYDDTPGVVNTPVEMISAMNGDPTPLRFGNVDATLYGIDLDMGVTISDRLHLDGSFSYVRAKRDDISDNLYRIAPARGTIALTYEGGDWYVTAATRLVAAQNKVSATNSEVATDGYALADIYAGYWLSDSVSLTAGVENLFDRFYQDHLAGYNRISDSDVPLGSRLPGVGTNAFLRLDYRF</sequence>
<reference evidence="14" key="1">
    <citation type="journal article" date="2019" name="Int. J. Syst. Evol. Microbiol.">
        <title>The Global Catalogue of Microorganisms (GCM) 10K type strain sequencing project: providing services to taxonomists for standard genome sequencing and annotation.</title>
        <authorList>
            <consortium name="The Broad Institute Genomics Platform"/>
            <consortium name="The Broad Institute Genome Sequencing Center for Infectious Disease"/>
            <person name="Wu L."/>
            <person name="Ma J."/>
        </authorList>
    </citation>
    <scope>NUCLEOTIDE SEQUENCE [LARGE SCALE GENOMIC DNA]</scope>
    <source>
        <strain evidence="14">CGMCC 1.15304</strain>
    </source>
</reference>
<evidence type="ECO:0000256" key="3">
    <source>
        <dbReference type="ARBA" id="ARBA00022452"/>
    </source>
</evidence>